<feature type="chain" id="PRO_5006014766" evidence="4">
    <location>
        <begin position="37"/>
        <end position="383"/>
    </location>
</feature>
<dbReference type="InterPro" id="IPR001087">
    <property type="entry name" value="GDSL"/>
</dbReference>
<dbReference type="InParanoid" id="A0A0N7KHK3"/>
<dbReference type="EMBL" id="AP014959">
    <property type="protein sequence ID" value="BAS85057.1"/>
    <property type="molecule type" value="Genomic_DNA"/>
</dbReference>
<dbReference type="eggNOG" id="KOG0017">
    <property type="taxonomic scope" value="Eukaryota"/>
</dbReference>
<evidence type="ECO:0000313" key="6">
    <source>
        <dbReference type="Proteomes" id="UP000059680"/>
    </source>
</evidence>
<evidence type="ECO:0000256" key="3">
    <source>
        <dbReference type="ARBA" id="ARBA00022963"/>
    </source>
</evidence>
<keyword evidence="3" id="KW-0443">Lipid metabolism</keyword>
<dbReference type="PROSITE" id="PS51257">
    <property type="entry name" value="PROKAR_LIPOPROTEIN"/>
    <property type="match status" value="1"/>
</dbReference>
<dbReference type="InterPro" id="IPR051058">
    <property type="entry name" value="GDSL_Est/Lipase"/>
</dbReference>
<reference evidence="5 6" key="2">
    <citation type="journal article" date="2013" name="Plant Cell Physiol.">
        <title>Rice Annotation Project Database (RAP-DB): an integrative and interactive database for rice genomics.</title>
        <authorList>
            <person name="Sakai H."/>
            <person name="Lee S.S."/>
            <person name="Tanaka T."/>
            <person name="Numa H."/>
            <person name="Kim J."/>
            <person name="Kawahara Y."/>
            <person name="Wakimoto H."/>
            <person name="Yang C.C."/>
            <person name="Iwamoto M."/>
            <person name="Abe T."/>
            <person name="Yamada Y."/>
            <person name="Muto A."/>
            <person name="Inokuchi H."/>
            <person name="Ikemura T."/>
            <person name="Matsumoto T."/>
            <person name="Sasaki T."/>
            <person name="Itoh T."/>
        </authorList>
    </citation>
    <scope>NUCLEOTIDE SEQUENCE [LARGE SCALE GENOMIC DNA]</scope>
    <source>
        <strain evidence="6">cv. Nipponbare</strain>
    </source>
</reference>
<dbReference type="CDD" id="cd01837">
    <property type="entry name" value="SGNH_plant_lipase_like"/>
    <property type="match status" value="1"/>
</dbReference>
<gene>
    <name evidence="5" type="ordered locus">Os03g0581400</name>
    <name evidence="5" type="ORF">OSNPB_030581400</name>
</gene>
<keyword evidence="6" id="KW-1185">Reference proteome</keyword>
<evidence type="ECO:0000256" key="1">
    <source>
        <dbReference type="ARBA" id="ARBA00008668"/>
    </source>
</evidence>
<organism evidence="5 6">
    <name type="scientific">Oryza sativa subsp. japonica</name>
    <name type="common">Rice</name>
    <dbReference type="NCBI Taxonomy" id="39947"/>
    <lineage>
        <taxon>Eukaryota</taxon>
        <taxon>Viridiplantae</taxon>
        <taxon>Streptophyta</taxon>
        <taxon>Embryophyta</taxon>
        <taxon>Tracheophyta</taxon>
        <taxon>Spermatophyta</taxon>
        <taxon>Magnoliopsida</taxon>
        <taxon>Liliopsida</taxon>
        <taxon>Poales</taxon>
        <taxon>Poaceae</taxon>
        <taxon>BOP clade</taxon>
        <taxon>Oryzoideae</taxon>
        <taxon>Oryzeae</taxon>
        <taxon>Oryzinae</taxon>
        <taxon>Oryza</taxon>
        <taxon>Oryza sativa</taxon>
    </lineage>
</organism>
<dbReference type="AlphaFoldDB" id="A0A0N7KHK3"/>
<dbReference type="Proteomes" id="UP000059680">
    <property type="component" value="Chromosome 3"/>
</dbReference>
<dbReference type="SUPFAM" id="SSF52266">
    <property type="entry name" value="SGNH hydrolase"/>
    <property type="match status" value="1"/>
</dbReference>
<accession>A0A0N7KHK3</accession>
<dbReference type="GO" id="GO:0016042">
    <property type="term" value="P:lipid catabolic process"/>
    <property type="evidence" value="ECO:0007669"/>
    <property type="project" value="UniProtKB-KW"/>
</dbReference>
<dbReference type="PANTHER" id="PTHR45648">
    <property type="entry name" value="GDSL LIPASE/ACYLHYDROLASE FAMILY PROTEIN (AFU_ORTHOLOGUE AFUA_4G14700)"/>
    <property type="match status" value="1"/>
</dbReference>
<keyword evidence="3" id="KW-0442">Lipid degradation</keyword>
<dbReference type="OMA" id="LTNKGQC"/>
<name>A0A0N7KHK3_ORYSJ</name>
<comment type="similarity">
    <text evidence="1">Belongs to the 'GDSL' lipolytic enzyme family.</text>
</comment>
<evidence type="ECO:0000313" key="5">
    <source>
        <dbReference type="EMBL" id="BAS85057.1"/>
    </source>
</evidence>
<dbReference type="InterPro" id="IPR036514">
    <property type="entry name" value="SGNH_hydro_sf"/>
</dbReference>
<proteinExistence type="inferred from homology"/>
<reference evidence="5 6" key="3">
    <citation type="journal article" date="2013" name="Rice">
        <title>Improvement of the Oryza sativa Nipponbare reference genome using next generation sequence and optical map data.</title>
        <authorList>
            <person name="Kawahara Y."/>
            <person name="de la Bastide M."/>
            <person name="Hamilton J.P."/>
            <person name="Kanamori H."/>
            <person name="McCombie W.R."/>
            <person name="Ouyang S."/>
            <person name="Schwartz D.C."/>
            <person name="Tanaka T."/>
            <person name="Wu J."/>
            <person name="Zhou S."/>
            <person name="Childs K.L."/>
            <person name="Davidson R.M."/>
            <person name="Lin H."/>
            <person name="Quesada-Ocampo L."/>
            <person name="Vaillancourt B."/>
            <person name="Sakai H."/>
            <person name="Lee S.S."/>
            <person name="Kim J."/>
            <person name="Numa H."/>
            <person name="Itoh T."/>
            <person name="Buell C.R."/>
            <person name="Matsumoto T."/>
        </authorList>
    </citation>
    <scope>NUCLEOTIDE SEQUENCE [LARGE SCALE GENOMIC DNA]</scope>
    <source>
        <strain evidence="6">cv. Nipponbare</strain>
    </source>
</reference>
<evidence type="ECO:0000256" key="2">
    <source>
        <dbReference type="ARBA" id="ARBA00022801"/>
    </source>
</evidence>
<keyword evidence="4" id="KW-0732">Signal</keyword>
<dbReference type="PANTHER" id="PTHR45648:SF48">
    <property type="entry name" value="OS03G0581400 PROTEIN"/>
    <property type="match status" value="1"/>
</dbReference>
<dbReference type="Gene3D" id="3.40.50.1110">
    <property type="entry name" value="SGNH hydrolase"/>
    <property type="match status" value="1"/>
</dbReference>
<feature type="signal peptide" evidence="4">
    <location>
        <begin position="1"/>
        <end position="36"/>
    </location>
</feature>
<dbReference type="FunCoup" id="A0A0N7KHK3">
    <property type="interactions" value="105"/>
</dbReference>
<dbReference type="GO" id="GO:0016788">
    <property type="term" value="F:hydrolase activity, acting on ester bonds"/>
    <property type="evidence" value="ECO:0007669"/>
    <property type="project" value="InterPro"/>
</dbReference>
<dbReference type="STRING" id="39947.A0A0N7KHK3"/>
<dbReference type="Gramene" id="Os03t0581400-00">
    <property type="protein sequence ID" value="Os03t0581400-00"/>
    <property type="gene ID" value="Os03g0581400"/>
</dbReference>
<protein>
    <submittedName>
        <fullName evidence="5">Os03g0581400 protein</fullName>
    </submittedName>
</protein>
<dbReference type="Pfam" id="PF00657">
    <property type="entry name" value="Lipase_GDSL"/>
    <property type="match status" value="1"/>
</dbReference>
<evidence type="ECO:0000256" key="4">
    <source>
        <dbReference type="SAM" id="SignalP"/>
    </source>
</evidence>
<reference evidence="6" key="1">
    <citation type="journal article" date="2005" name="Nature">
        <title>The map-based sequence of the rice genome.</title>
        <authorList>
            <consortium name="International rice genome sequencing project (IRGSP)"/>
            <person name="Matsumoto T."/>
            <person name="Wu J."/>
            <person name="Kanamori H."/>
            <person name="Katayose Y."/>
            <person name="Fujisawa M."/>
            <person name="Namiki N."/>
            <person name="Mizuno H."/>
            <person name="Yamamoto K."/>
            <person name="Antonio B.A."/>
            <person name="Baba T."/>
            <person name="Sakata K."/>
            <person name="Nagamura Y."/>
            <person name="Aoki H."/>
            <person name="Arikawa K."/>
            <person name="Arita K."/>
            <person name="Bito T."/>
            <person name="Chiden Y."/>
            <person name="Fujitsuka N."/>
            <person name="Fukunaka R."/>
            <person name="Hamada M."/>
            <person name="Harada C."/>
            <person name="Hayashi A."/>
            <person name="Hijishita S."/>
            <person name="Honda M."/>
            <person name="Hosokawa S."/>
            <person name="Ichikawa Y."/>
            <person name="Idonuma A."/>
            <person name="Iijima M."/>
            <person name="Ikeda M."/>
            <person name="Ikeno M."/>
            <person name="Ito K."/>
            <person name="Ito S."/>
            <person name="Ito T."/>
            <person name="Ito Y."/>
            <person name="Ito Y."/>
            <person name="Iwabuchi A."/>
            <person name="Kamiya K."/>
            <person name="Karasawa W."/>
            <person name="Kurita K."/>
            <person name="Katagiri S."/>
            <person name="Kikuta A."/>
            <person name="Kobayashi H."/>
            <person name="Kobayashi N."/>
            <person name="Machita K."/>
            <person name="Maehara T."/>
            <person name="Masukawa M."/>
            <person name="Mizubayashi T."/>
            <person name="Mukai Y."/>
            <person name="Nagasaki H."/>
            <person name="Nagata Y."/>
            <person name="Naito S."/>
            <person name="Nakashima M."/>
            <person name="Nakama Y."/>
            <person name="Nakamichi Y."/>
            <person name="Nakamura M."/>
            <person name="Meguro A."/>
            <person name="Negishi M."/>
            <person name="Ohta I."/>
            <person name="Ohta T."/>
            <person name="Okamoto M."/>
            <person name="Ono N."/>
            <person name="Saji S."/>
            <person name="Sakaguchi M."/>
            <person name="Sakai K."/>
            <person name="Shibata M."/>
            <person name="Shimokawa T."/>
            <person name="Song J."/>
            <person name="Takazaki Y."/>
            <person name="Terasawa K."/>
            <person name="Tsugane M."/>
            <person name="Tsuji K."/>
            <person name="Ueda S."/>
            <person name="Waki K."/>
            <person name="Yamagata H."/>
            <person name="Yamamoto M."/>
            <person name="Yamamoto S."/>
            <person name="Yamane H."/>
            <person name="Yoshiki S."/>
            <person name="Yoshihara R."/>
            <person name="Yukawa K."/>
            <person name="Zhong H."/>
            <person name="Yano M."/>
            <person name="Yuan Q."/>
            <person name="Ouyang S."/>
            <person name="Liu J."/>
            <person name="Jones K.M."/>
            <person name="Gansberger K."/>
            <person name="Moffat K."/>
            <person name="Hill J."/>
            <person name="Bera J."/>
            <person name="Fadrosh D."/>
            <person name="Jin S."/>
            <person name="Johri S."/>
            <person name="Kim M."/>
            <person name="Overton L."/>
            <person name="Reardon M."/>
            <person name="Tsitrin T."/>
            <person name="Vuong H."/>
            <person name="Weaver B."/>
            <person name="Ciecko A."/>
            <person name="Tallon L."/>
            <person name="Jackson J."/>
            <person name="Pai G."/>
            <person name="Aken S.V."/>
            <person name="Utterback T."/>
            <person name="Reidmuller S."/>
            <person name="Feldblyum T."/>
            <person name="Hsiao J."/>
            <person name="Zismann V."/>
            <person name="Iobst S."/>
            <person name="de Vazeille A.R."/>
            <person name="Buell C.R."/>
            <person name="Ying K."/>
            <person name="Li Y."/>
            <person name="Lu T."/>
            <person name="Huang Y."/>
            <person name="Zhao Q."/>
            <person name="Feng Q."/>
            <person name="Zhang L."/>
            <person name="Zhu J."/>
            <person name="Weng Q."/>
            <person name="Mu J."/>
            <person name="Lu Y."/>
            <person name="Fan D."/>
            <person name="Liu Y."/>
            <person name="Guan J."/>
            <person name="Zhang Y."/>
            <person name="Yu S."/>
            <person name="Liu X."/>
            <person name="Zhang Y."/>
            <person name="Hong G."/>
            <person name="Han B."/>
            <person name="Choisne N."/>
            <person name="Demange N."/>
            <person name="Orjeda G."/>
            <person name="Samain S."/>
            <person name="Cattolico L."/>
            <person name="Pelletier E."/>
            <person name="Couloux A."/>
            <person name="Segurens B."/>
            <person name="Wincker P."/>
            <person name="D'Hont A."/>
            <person name="Scarpelli C."/>
            <person name="Weissenbach J."/>
            <person name="Salanoubat M."/>
            <person name="Quetier F."/>
            <person name="Yu Y."/>
            <person name="Kim H.R."/>
            <person name="Rambo T."/>
            <person name="Currie J."/>
            <person name="Collura K."/>
            <person name="Luo M."/>
            <person name="Yang T."/>
            <person name="Ammiraju J.S.S."/>
            <person name="Engler F."/>
            <person name="Soderlund C."/>
            <person name="Wing R.A."/>
            <person name="Palmer L.E."/>
            <person name="de la Bastide M."/>
            <person name="Spiegel L."/>
            <person name="Nascimento L."/>
            <person name="Zutavern T."/>
            <person name="O'Shaughnessy A."/>
            <person name="Dike S."/>
            <person name="Dedhia N."/>
            <person name="Preston R."/>
            <person name="Balija V."/>
            <person name="McCombie W.R."/>
            <person name="Chow T."/>
            <person name="Chen H."/>
            <person name="Chung M."/>
            <person name="Chen C."/>
            <person name="Shaw J."/>
            <person name="Wu H."/>
            <person name="Hsiao K."/>
            <person name="Chao Y."/>
            <person name="Chu M."/>
            <person name="Cheng C."/>
            <person name="Hour A."/>
            <person name="Lee P."/>
            <person name="Lin S."/>
            <person name="Lin Y."/>
            <person name="Liou J."/>
            <person name="Liu S."/>
            <person name="Hsing Y."/>
            <person name="Raghuvanshi S."/>
            <person name="Mohanty A."/>
            <person name="Bharti A.K."/>
            <person name="Gaur A."/>
            <person name="Gupta V."/>
            <person name="Kumar D."/>
            <person name="Ravi V."/>
            <person name="Vij S."/>
            <person name="Kapur A."/>
            <person name="Khurana P."/>
            <person name="Khurana P."/>
            <person name="Khurana J.P."/>
            <person name="Tyagi A.K."/>
            <person name="Gaikwad K."/>
            <person name="Singh A."/>
            <person name="Dalal V."/>
            <person name="Srivastava S."/>
            <person name="Dixit A."/>
            <person name="Pal A.K."/>
            <person name="Ghazi I.A."/>
            <person name="Yadav M."/>
            <person name="Pandit A."/>
            <person name="Bhargava A."/>
            <person name="Sureshbabu K."/>
            <person name="Batra K."/>
            <person name="Sharma T.R."/>
            <person name="Mohapatra T."/>
            <person name="Singh N.K."/>
            <person name="Messing J."/>
            <person name="Nelson A.B."/>
            <person name="Fuks G."/>
            <person name="Kavchok S."/>
            <person name="Keizer G."/>
            <person name="Linton E."/>
            <person name="Llaca V."/>
            <person name="Song R."/>
            <person name="Tanyolac B."/>
            <person name="Young S."/>
            <person name="Ho-Il K."/>
            <person name="Hahn J.H."/>
            <person name="Sangsakoo G."/>
            <person name="Vanavichit A."/>
            <person name="de Mattos Luiz.A.T."/>
            <person name="Zimmer P.D."/>
            <person name="Malone G."/>
            <person name="Dellagostin O."/>
            <person name="de Oliveira A.C."/>
            <person name="Bevan M."/>
            <person name="Bancroft I."/>
            <person name="Minx P."/>
            <person name="Cordum H."/>
            <person name="Wilson R."/>
            <person name="Cheng Z."/>
            <person name="Jin W."/>
            <person name="Jiang J."/>
            <person name="Leong S.A."/>
            <person name="Iwama H."/>
            <person name="Gojobori T."/>
            <person name="Itoh T."/>
            <person name="Niimura Y."/>
            <person name="Fujii Y."/>
            <person name="Habara T."/>
            <person name="Sakai H."/>
            <person name="Sato Y."/>
            <person name="Wilson G."/>
            <person name="Kumar K."/>
            <person name="McCouch S."/>
            <person name="Juretic N."/>
            <person name="Hoen D."/>
            <person name="Wright S."/>
            <person name="Bruskiewich R."/>
            <person name="Bureau T."/>
            <person name="Miyao A."/>
            <person name="Hirochika H."/>
            <person name="Nishikawa T."/>
            <person name="Kadowaki K."/>
            <person name="Sugiura M."/>
            <person name="Burr B."/>
            <person name="Sasaki T."/>
        </authorList>
    </citation>
    <scope>NUCLEOTIDE SEQUENCE [LARGE SCALE GENOMIC DNA]</scope>
    <source>
        <strain evidence="6">cv. Nipponbare</strain>
    </source>
</reference>
<dbReference type="InterPro" id="IPR035669">
    <property type="entry name" value="SGNH_plant_lipase-like"/>
</dbReference>
<dbReference type="PaxDb" id="39947-A0A0N7KHK3"/>
<keyword evidence="2" id="KW-0378">Hydrolase</keyword>
<sequence length="383" mass="41675">MGFWRRCTPSTSACAGVCVVALLLVALACCPTRARGAAPAVYVLGDSQADVGNNNYLPATLPMYKANYPHNGVDYPGGKPTGRFSNGYNFVDYLADSLGVASPPPYLSISNTSVYLRGVNFSSGGSGVSNLTNMGQCISFDEQIDQHYSTVHATLVEQLGPRQASTHLAESLFSVAIGGNDIINRVLLSQLVGTQDQFISSLANSLKRQLQVCMYTQMTNIQSVQLNRMYDLGTRRLLFVGAAPLGCCLMLREQSPTKECHAEANYLSARYNNAVTMLLRDMSAMHPGMSYAFFDTYTALLQYIRQPEAYGYTEVKAACCGLGDNNAMFQCTPASSYCANRTSYMFWDIVHPTEITAKRLTKVAFDGSPPLVYPINISQLTAS</sequence>